<dbReference type="EMBL" id="REGN01001119">
    <property type="protein sequence ID" value="RNA36834.1"/>
    <property type="molecule type" value="Genomic_DNA"/>
</dbReference>
<proteinExistence type="predicted"/>
<accession>A0A3M7SLS8</accession>
<keyword evidence="2" id="KW-1185">Reference proteome</keyword>
<dbReference type="AlphaFoldDB" id="A0A3M7SLS8"/>
<sequence length="59" mass="7220">MPSEKFICYSNQIWTIHYVTRKFNIENLINQFYFKKFFSFLNLILRIAFNSQTEECVSN</sequence>
<name>A0A3M7SLS8_BRAPC</name>
<comment type="caution">
    <text evidence="1">The sequence shown here is derived from an EMBL/GenBank/DDBJ whole genome shotgun (WGS) entry which is preliminary data.</text>
</comment>
<organism evidence="1 2">
    <name type="scientific">Brachionus plicatilis</name>
    <name type="common">Marine rotifer</name>
    <name type="synonym">Brachionus muelleri</name>
    <dbReference type="NCBI Taxonomy" id="10195"/>
    <lineage>
        <taxon>Eukaryota</taxon>
        <taxon>Metazoa</taxon>
        <taxon>Spiralia</taxon>
        <taxon>Gnathifera</taxon>
        <taxon>Rotifera</taxon>
        <taxon>Eurotatoria</taxon>
        <taxon>Monogononta</taxon>
        <taxon>Pseudotrocha</taxon>
        <taxon>Ploima</taxon>
        <taxon>Brachionidae</taxon>
        <taxon>Brachionus</taxon>
    </lineage>
</organism>
<reference evidence="1 2" key="1">
    <citation type="journal article" date="2018" name="Sci. Rep.">
        <title>Genomic signatures of local adaptation to the degree of environmental predictability in rotifers.</title>
        <authorList>
            <person name="Franch-Gras L."/>
            <person name="Hahn C."/>
            <person name="Garcia-Roger E.M."/>
            <person name="Carmona M.J."/>
            <person name="Serra M."/>
            <person name="Gomez A."/>
        </authorList>
    </citation>
    <scope>NUCLEOTIDE SEQUENCE [LARGE SCALE GENOMIC DNA]</scope>
    <source>
        <strain evidence="1">HYR1</strain>
    </source>
</reference>
<gene>
    <name evidence="1" type="ORF">BpHYR1_043003</name>
</gene>
<dbReference type="Proteomes" id="UP000276133">
    <property type="component" value="Unassembled WGS sequence"/>
</dbReference>
<evidence type="ECO:0000313" key="2">
    <source>
        <dbReference type="Proteomes" id="UP000276133"/>
    </source>
</evidence>
<evidence type="ECO:0000313" key="1">
    <source>
        <dbReference type="EMBL" id="RNA36834.1"/>
    </source>
</evidence>
<protein>
    <submittedName>
        <fullName evidence="1">Uncharacterized protein</fullName>
    </submittedName>
</protein>